<evidence type="ECO:0000256" key="10">
    <source>
        <dbReference type="SAM" id="Phobius"/>
    </source>
</evidence>
<feature type="transmembrane region" description="Helical" evidence="10">
    <location>
        <begin position="295"/>
        <end position="317"/>
    </location>
</feature>
<sequence>MEFIGPSWLALAGLAIGAIVGFAVRRARLCTFGALEDAFVGSDTRRLRVFGLAAAVAIAGTQALVLSGLIDPTQTTYVSVAVPWLGVALGGLLFGFGMALVGTCAFGSLIRLGGGDLRSVVVMLIFGVAAYATLRGVLAPFRIGVIESVAYAPPPPGRADIPGLAEAAFGFDARIWIALAIAGGLLLLAVTDRRLRRTPRLVAGGVTLGLGVVAGWAATRFLADEFVGPIVPQSLTFVSPVARALFGVAFDRDVLLDFGVGSVCGVVCGAWLAARRADEFRWEAFDDPLEMKRHLGGATLMGVGGVICGGCTIGQGLTAGSMLALSWPVALLGIALGARFGVAVLMEGSILHLLRSLRSRPSTGAPLSILRPEDRSSPANAETLAPTAVDPAGLGRLSKSSRP</sequence>
<reference evidence="11 12" key="1">
    <citation type="submission" date="2018-12" db="EMBL/GenBank/DDBJ databases">
        <title>bacterium Hansschlegelia zhihuaiae S113.</title>
        <authorList>
            <person name="He J."/>
        </authorList>
    </citation>
    <scope>NUCLEOTIDE SEQUENCE [LARGE SCALE GENOMIC DNA]</scope>
    <source>
        <strain evidence="11 12">S 113</strain>
    </source>
</reference>
<organism evidence="11 12">
    <name type="scientific">Hansschlegelia zhihuaiae</name>
    <dbReference type="NCBI Taxonomy" id="405005"/>
    <lineage>
        <taxon>Bacteria</taxon>
        <taxon>Pseudomonadati</taxon>
        <taxon>Pseudomonadota</taxon>
        <taxon>Alphaproteobacteria</taxon>
        <taxon>Hyphomicrobiales</taxon>
        <taxon>Methylopilaceae</taxon>
        <taxon>Hansschlegelia</taxon>
    </lineage>
</organism>
<keyword evidence="5 10" id="KW-0812">Transmembrane</keyword>
<evidence type="ECO:0000256" key="4">
    <source>
        <dbReference type="ARBA" id="ARBA00022519"/>
    </source>
</evidence>
<gene>
    <name evidence="11" type="ORF">EK403_18005</name>
</gene>
<name>A0A4Q0M9V9_9HYPH</name>
<dbReference type="GO" id="GO:0005886">
    <property type="term" value="C:plasma membrane"/>
    <property type="evidence" value="ECO:0007669"/>
    <property type="project" value="UniProtKB-SubCell"/>
</dbReference>
<dbReference type="PANTHER" id="PTHR30574:SF1">
    <property type="entry name" value="SULPHUR TRANSPORT DOMAIN-CONTAINING PROTEIN"/>
    <property type="match status" value="1"/>
</dbReference>
<keyword evidence="3" id="KW-1003">Cell membrane</keyword>
<evidence type="ECO:0000256" key="3">
    <source>
        <dbReference type="ARBA" id="ARBA00022475"/>
    </source>
</evidence>
<accession>A0A4Q0M9V9</accession>
<dbReference type="PANTHER" id="PTHR30574">
    <property type="entry name" value="INNER MEMBRANE PROTEIN YEDE"/>
    <property type="match status" value="1"/>
</dbReference>
<keyword evidence="4" id="KW-0997">Cell inner membrane</keyword>
<dbReference type="OrthoDB" id="7984363at2"/>
<comment type="caution">
    <text evidence="11">The sequence shown here is derived from an EMBL/GenBank/DDBJ whole genome shotgun (WGS) entry which is preliminary data.</text>
</comment>
<dbReference type="InterPro" id="IPR007272">
    <property type="entry name" value="Sulf_transp_TsuA/YedE"/>
</dbReference>
<evidence type="ECO:0000256" key="9">
    <source>
        <dbReference type="SAM" id="MobiDB-lite"/>
    </source>
</evidence>
<dbReference type="Proteomes" id="UP000289708">
    <property type="component" value="Unassembled WGS sequence"/>
</dbReference>
<evidence type="ECO:0000256" key="7">
    <source>
        <dbReference type="ARBA" id="ARBA00023136"/>
    </source>
</evidence>
<feature type="transmembrane region" description="Helical" evidence="10">
    <location>
        <begin position="329"/>
        <end position="354"/>
    </location>
</feature>
<evidence type="ECO:0000256" key="5">
    <source>
        <dbReference type="ARBA" id="ARBA00022692"/>
    </source>
</evidence>
<dbReference type="RefSeq" id="WP_128778850.1">
    <property type="nucleotide sequence ID" value="NZ_RYFI01000020.1"/>
</dbReference>
<comment type="similarity">
    <text evidence="8">Belongs to the TsuA/YedE (TC 9.B.102) family.</text>
</comment>
<feature type="transmembrane region" description="Helical" evidence="10">
    <location>
        <begin position="49"/>
        <end position="70"/>
    </location>
</feature>
<evidence type="ECO:0000256" key="1">
    <source>
        <dbReference type="ARBA" id="ARBA00004429"/>
    </source>
</evidence>
<evidence type="ECO:0000256" key="6">
    <source>
        <dbReference type="ARBA" id="ARBA00022989"/>
    </source>
</evidence>
<keyword evidence="12" id="KW-1185">Reference proteome</keyword>
<evidence type="ECO:0000256" key="8">
    <source>
        <dbReference type="ARBA" id="ARBA00035655"/>
    </source>
</evidence>
<keyword evidence="6 10" id="KW-1133">Transmembrane helix</keyword>
<feature type="region of interest" description="Disordered" evidence="9">
    <location>
        <begin position="365"/>
        <end position="403"/>
    </location>
</feature>
<keyword evidence="7 10" id="KW-0472">Membrane</keyword>
<feature type="transmembrane region" description="Helical" evidence="10">
    <location>
        <begin position="6"/>
        <end position="24"/>
    </location>
</feature>
<feature type="transmembrane region" description="Helical" evidence="10">
    <location>
        <begin position="202"/>
        <end position="223"/>
    </location>
</feature>
<dbReference type="Pfam" id="PF04143">
    <property type="entry name" value="Sulf_transp"/>
    <property type="match status" value="1"/>
</dbReference>
<dbReference type="AlphaFoldDB" id="A0A4Q0M9V9"/>
<feature type="transmembrane region" description="Helical" evidence="10">
    <location>
        <begin position="117"/>
        <end position="134"/>
    </location>
</feature>
<comment type="subcellular location">
    <subcellularLocation>
        <location evidence="1">Cell inner membrane</location>
        <topology evidence="1">Multi-pass membrane protein</topology>
    </subcellularLocation>
</comment>
<protein>
    <submittedName>
        <fullName evidence="11">YeeE/YedE family protein</fullName>
    </submittedName>
</protein>
<feature type="transmembrane region" description="Helical" evidence="10">
    <location>
        <begin position="82"/>
        <end position="110"/>
    </location>
</feature>
<dbReference type="EMBL" id="RYFI01000020">
    <property type="protein sequence ID" value="RXF69875.1"/>
    <property type="molecule type" value="Genomic_DNA"/>
</dbReference>
<keyword evidence="2" id="KW-0813">Transport</keyword>
<evidence type="ECO:0000313" key="11">
    <source>
        <dbReference type="EMBL" id="RXF69875.1"/>
    </source>
</evidence>
<evidence type="ECO:0000256" key="2">
    <source>
        <dbReference type="ARBA" id="ARBA00022448"/>
    </source>
</evidence>
<proteinExistence type="inferred from homology"/>
<feature type="transmembrane region" description="Helical" evidence="10">
    <location>
        <begin position="173"/>
        <end position="190"/>
    </location>
</feature>
<feature type="transmembrane region" description="Helical" evidence="10">
    <location>
        <begin position="254"/>
        <end position="274"/>
    </location>
</feature>
<evidence type="ECO:0000313" key="12">
    <source>
        <dbReference type="Proteomes" id="UP000289708"/>
    </source>
</evidence>